<accession>A0A0Y0RY96</accession>
<dbReference type="EMBL" id="KT366265">
    <property type="protein sequence ID" value="AMB72438.1"/>
    <property type="molecule type" value="mRNA"/>
</dbReference>
<organism evidence="1">
    <name type="scientific">Mesembryanthemum crystallinum</name>
    <name type="common">Common ice plant</name>
    <name type="synonym">Cryophytum crystallinum</name>
    <dbReference type="NCBI Taxonomy" id="3544"/>
    <lineage>
        <taxon>Eukaryota</taxon>
        <taxon>Viridiplantae</taxon>
        <taxon>Streptophyta</taxon>
        <taxon>Embryophyta</taxon>
        <taxon>Tracheophyta</taxon>
        <taxon>Spermatophyta</taxon>
        <taxon>Magnoliopsida</taxon>
        <taxon>eudicotyledons</taxon>
        <taxon>Gunneridae</taxon>
        <taxon>Pentapetalae</taxon>
        <taxon>Caryophyllales</taxon>
        <taxon>Aizoaceae</taxon>
        <taxon>Mesembryanthemum</taxon>
        <taxon>Mesembryanthemum subgen. Cryophytum</taxon>
    </lineage>
</organism>
<dbReference type="InterPro" id="IPR053085">
    <property type="entry name" value="Jasmonate-induced_protein"/>
</dbReference>
<evidence type="ECO:0000313" key="1">
    <source>
        <dbReference type="EMBL" id="AMB72438.1"/>
    </source>
</evidence>
<name>A0A0Y0RY96_MESCR</name>
<proteinExistence type="evidence at transcript level"/>
<reference evidence="1" key="1">
    <citation type="submission" date="2015-08" db="EMBL/GenBank/DDBJ databases">
        <authorList>
            <person name="Babu N.S."/>
            <person name="Beckwith C.J."/>
            <person name="Beseler K.G."/>
            <person name="Brison A."/>
            <person name="Carone J.V."/>
            <person name="Caskin T.P."/>
            <person name="Diamond M."/>
            <person name="Durham M.E."/>
            <person name="Foxe J.M."/>
            <person name="Go M."/>
            <person name="Henderson B.A."/>
            <person name="Jones I.B."/>
            <person name="McGettigan J.A."/>
            <person name="Micheletti S.J."/>
            <person name="Nasrallah M.E."/>
            <person name="Ortiz D."/>
            <person name="Piller C.R."/>
            <person name="Privatt S.R."/>
            <person name="Schneider S.L."/>
            <person name="Sharp S."/>
            <person name="Smith T.C."/>
            <person name="Stanton J.D."/>
            <person name="Ullery H.E."/>
            <person name="Wilson R.J."/>
            <person name="Serrano M.G."/>
            <person name="Buck G."/>
            <person name="Lee V."/>
            <person name="Wang Y."/>
            <person name="Carvalho R."/>
            <person name="Voegtly L."/>
            <person name="Shi R."/>
            <person name="Duckworth R."/>
            <person name="Johnson A."/>
            <person name="Loviza R."/>
            <person name="Walstead R."/>
            <person name="Shah Z."/>
            <person name="Kiflezghi M."/>
            <person name="Wade K."/>
            <person name="Ball S.L."/>
            <person name="Bradley K.W."/>
            <person name="Asai D.J."/>
            <person name="Bowman C.A."/>
            <person name="Russell D.A."/>
            <person name="Pope W.H."/>
            <person name="Jacobs-Sera D."/>
            <person name="Hendrix R.W."/>
            <person name="Hatfull G.F."/>
        </authorList>
    </citation>
    <scope>NUCLEOTIDE SEQUENCE</scope>
</reference>
<dbReference type="AlphaFoldDB" id="A0A0Y0RY96"/>
<sequence length="192" mass="20858">MAYVQASGSAEAYTAKHNVAVQDMMNQSHCLIPKHCSPAQEKAHAVVGGHLQNITKGEIKFHAKHEWSGRSKVPYPQNIAKKHAGKFVHTSGCNASADIAAVVYAGSTDDCAYLVAWSVRDQHDGCRAVNKVYVEAGSIDNYIEINWADIKCKLDESCETSYYVDESTGCEAFAKISHGHHAALVASFTNNC</sequence>
<protein>
    <submittedName>
        <fullName evidence="1">Uncharacterized protein</fullName>
    </submittedName>
</protein>
<dbReference type="PANTHER" id="PTHR36482">
    <property type="entry name" value="OSJNBA0024J22.15 PROTEIN"/>
    <property type="match status" value="1"/>
</dbReference>
<dbReference type="PANTHER" id="PTHR36482:SF6">
    <property type="entry name" value="JASMONATE-INDUCED PROTEIN HOMOLOG"/>
    <property type="match status" value="1"/>
</dbReference>